<name>V5B2C2_TRYCR</name>
<feature type="compositionally biased region" description="Basic and acidic residues" evidence="1">
    <location>
        <begin position="145"/>
        <end position="165"/>
    </location>
</feature>
<evidence type="ECO:0000313" key="2">
    <source>
        <dbReference type="EMBL" id="ESS61714.1"/>
    </source>
</evidence>
<feature type="compositionally biased region" description="Basic and acidic residues" evidence="1">
    <location>
        <begin position="275"/>
        <end position="291"/>
    </location>
</feature>
<dbReference type="VEuPathDB" id="TriTrypDB:TCDM_10677"/>
<evidence type="ECO:0000313" key="3">
    <source>
        <dbReference type="Proteomes" id="UP000017861"/>
    </source>
</evidence>
<feature type="compositionally biased region" description="Polar residues" evidence="1">
    <location>
        <begin position="370"/>
        <end position="388"/>
    </location>
</feature>
<accession>V5B2C2</accession>
<feature type="compositionally biased region" description="Low complexity" evidence="1">
    <location>
        <begin position="91"/>
        <end position="110"/>
    </location>
</feature>
<feature type="compositionally biased region" description="Basic and acidic residues" evidence="1">
    <location>
        <begin position="343"/>
        <end position="369"/>
    </location>
</feature>
<proteinExistence type="predicted"/>
<feature type="compositionally biased region" description="Pro residues" evidence="1">
    <location>
        <begin position="194"/>
        <end position="207"/>
    </location>
</feature>
<feature type="region of interest" description="Disordered" evidence="1">
    <location>
        <begin position="83"/>
        <end position="388"/>
    </location>
</feature>
<feature type="compositionally biased region" description="Low complexity" evidence="1">
    <location>
        <begin position="182"/>
        <end position="193"/>
    </location>
</feature>
<dbReference type="Proteomes" id="UP000017861">
    <property type="component" value="Unassembled WGS sequence"/>
</dbReference>
<feature type="compositionally biased region" description="Polar residues" evidence="1">
    <location>
        <begin position="292"/>
        <end position="303"/>
    </location>
</feature>
<reference evidence="2 3" key="1">
    <citation type="journal article" date="2014" name="Genome Announc.">
        <title>Trypanosoma cruzi Clone Dm28c Draft Genome Sequence.</title>
        <authorList>
            <person name="Grisard E.C."/>
            <person name="Teixeira S.M."/>
            <person name="de Almeida L.G."/>
            <person name="Stoco P.H."/>
            <person name="Gerber A.L."/>
            <person name="Talavera-Lopez C."/>
            <person name="Lima O.C."/>
            <person name="Andersson B."/>
            <person name="de Vasconcelos A.T."/>
        </authorList>
    </citation>
    <scope>NUCLEOTIDE SEQUENCE [LARGE SCALE GENOMIC DNA]</scope>
    <source>
        <strain evidence="2 3">Dm28c</strain>
    </source>
</reference>
<feature type="compositionally biased region" description="Polar residues" evidence="1">
    <location>
        <begin position="316"/>
        <end position="326"/>
    </location>
</feature>
<dbReference type="EMBL" id="AYLP01000251">
    <property type="protein sequence ID" value="ESS61714.1"/>
    <property type="molecule type" value="Genomic_DNA"/>
</dbReference>
<organism evidence="2 3">
    <name type="scientific">Trypanosoma cruzi Dm28c</name>
    <dbReference type="NCBI Taxonomy" id="1416333"/>
    <lineage>
        <taxon>Eukaryota</taxon>
        <taxon>Discoba</taxon>
        <taxon>Euglenozoa</taxon>
        <taxon>Kinetoplastea</taxon>
        <taxon>Metakinetoplastina</taxon>
        <taxon>Trypanosomatida</taxon>
        <taxon>Trypanosomatidae</taxon>
        <taxon>Trypanosoma</taxon>
        <taxon>Schizotrypanum</taxon>
    </lineage>
</organism>
<evidence type="ECO:0000256" key="1">
    <source>
        <dbReference type="SAM" id="MobiDB-lite"/>
    </source>
</evidence>
<dbReference type="AlphaFoldDB" id="V5B2C2"/>
<feature type="compositionally biased region" description="Polar residues" evidence="1">
    <location>
        <begin position="262"/>
        <end position="273"/>
    </location>
</feature>
<protein>
    <submittedName>
        <fullName evidence="2">Mucin-associated surface protein (MASP)</fullName>
    </submittedName>
</protein>
<sequence>MFLMKCMLLPLVFFTAWLCDLSLFLLSLCVDGALVCAEGCTQVTGVMAMMMAGRVLLVCALCVLWCGAGGGKCTEVVKAPAGGAGGGSGGKSAVDTTDPSTSGPDTSDSPIDVSRVNQSTEKSEVKSLEGNGDNVDQQDAAPGVEDEKKKNSSEKLEETVKDGPGKQKTKSPLQNKEQELRQPPQAQVDVLQQPQPPLQQPQPPSAPQPHISSSEKSEGVGENSRGGAGQSSLGVEDKVKEDPKNPKEEDSLKSPGEESENSEQVQKTVQNTVPPEHKTQNEALTPEKKTNESQSTDTSTNLPEPQKENKEYPASTEGTAQSTSTGSQEQEAEPSTSEEPSPFEEHQSTGTKTTEDARTPDAAATEKRQSVNNDTTPPGDSDGSTAVSHTTSPLLLLVVACTAAAAVVAA</sequence>
<gene>
    <name evidence="2" type="ORF">TCDM_10677</name>
</gene>
<comment type="caution">
    <text evidence="2">The sequence shown here is derived from an EMBL/GenBank/DDBJ whole genome shotgun (WGS) entry which is preliminary data.</text>
</comment>
<feature type="compositionally biased region" description="Low complexity" evidence="1">
    <location>
        <begin position="327"/>
        <end position="340"/>
    </location>
</feature>
<feature type="compositionally biased region" description="Basic and acidic residues" evidence="1">
    <location>
        <begin position="235"/>
        <end position="256"/>
    </location>
</feature>